<evidence type="ECO:0000313" key="3">
    <source>
        <dbReference type="Proteomes" id="UP000053029"/>
    </source>
</evidence>
<dbReference type="GO" id="GO:0000444">
    <property type="term" value="C:MIS12/MIND type complex"/>
    <property type="evidence" value="ECO:0007669"/>
    <property type="project" value="TreeGrafter"/>
</dbReference>
<dbReference type="EMBL" id="KN846976">
    <property type="protein sequence ID" value="KIW75303.1"/>
    <property type="molecule type" value="Genomic_DNA"/>
</dbReference>
<name>A0A0D2G3F2_9EURO</name>
<accession>A0A0D2G3F2</accession>
<evidence type="ECO:0008006" key="4">
    <source>
        <dbReference type="Google" id="ProtNLM"/>
    </source>
</evidence>
<dbReference type="GeneID" id="25311567"/>
<dbReference type="OrthoDB" id="2135762at2759"/>
<dbReference type="VEuPathDB" id="FungiDB:Z517_12077"/>
<feature type="compositionally biased region" description="Polar residues" evidence="1">
    <location>
        <begin position="77"/>
        <end position="95"/>
    </location>
</feature>
<dbReference type="InterPro" id="IPR013950">
    <property type="entry name" value="Mis14/Nsl1"/>
</dbReference>
<feature type="compositionally biased region" description="Low complexity" evidence="1">
    <location>
        <begin position="138"/>
        <end position="152"/>
    </location>
</feature>
<dbReference type="HOGENOM" id="CLU_070604_0_0_1"/>
<reference evidence="2 3" key="1">
    <citation type="submission" date="2015-01" db="EMBL/GenBank/DDBJ databases">
        <title>The Genome Sequence of Fonsecaea pedrosoi CBS 271.37.</title>
        <authorList>
            <consortium name="The Broad Institute Genomics Platform"/>
            <person name="Cuomo C."/>
            <person name="de Hoog S."/>
            <person name="Gorbushina A."/>
            <person name="Stielow B."/>
            <person name="Teixiera M."/>
            <person name="Abouelleil A."/>
            <person name="Chapman S.B."/>
            <person name="Priest M."/>
            <person name="Young S.K."/>
            <person name="Wortman J."/>
            <person name="Nusbaum C."/>
            <person name="Birren B."/>
        </authorList>
    </citation>
    <scope>NUCLEOTIDE SEQUENCE [LARGE SCALE GENOMIC DNA]</scope>
    <source>
        <strain evidence="2 3">CBS 271.37</strain>
    </source>
</reference>
<dbReference type="RefSeq" id="XP_013279111.1">
    <property type="nucleotide sequence ID" value="XM_013423657.1"/>
</dbReference>
<feature type="region of interest" description="Disordered" evidence="1">
    <location>
        <begin position="77"/>
        <end position="98"/>
    </location>
</feature>
<evidence type="ECO:0000313" key="2">
    <source>
        <dbReference type="EMBL" id="KIW75303.1"/>
    </source>
</evidence>
<dbReference type="Pfam" id="PF08641">
    <property type="entry name" value="Mis14"/>
    <property type="match status" value="1"/>
</dbReference>
<gene>
    <name evidence="2" type="ORF">Z517_12077</name>
</gene>
<evidence type="ECO:0000256" key="1">
    <source>
        <dbReference type="SAM" id="MobiDB-lite"/>
    </source>
</evidence>
<keyword evidence="3" id="KW-1185">Reference proteome</keyword>
<dbReference type="AlphaFoldDB" id="A0A0D2G3F2"/>
<dbReference type="PANTHER" id="PTHR31749">
    <property type="entry name" value="KINETOCHORE-ASSOCIATED PROTEIN NSL1 HOMOLOG"/>
    <property type="match status" value="1"/>
</dbReference>
<proteinExistence type="predicted"/>
<organism evidence="2 3">
    <name type="scientific">Fonsecaea pedrosoi CBS 271.37</name>
    <dbReference type="NCBI Taxonomy" id="1442368"/>
    <lineage>
        <taxon>Eukaryota</taxon>
        <taxon>Fungi</taxon>
        <taxon>Dikarya</taxon>
        <taxon>Ascomycota</taxon>
        <taxon>Pezizomycotina</taxon>
        <taxon>Eurotiomycetes</taxon>
        <taxon>Chaetothyriomycetidae</taxon>
        <taxon>Chaetothyriales</taxon>
        <taxon>Herpotrichiellaceae</taxon>
        <taxon>Fonsecaea</taxon>
    </lineage>
</organism>
<protein>
    <recommendedName>
        <fullName evidence="4">Kinetochore protein mis14</fullName>
    </recommendedName>
</protein>
<dbReference type="Proteomes" id="UP000053029">
    <property type="component" value="Unassembled WGS sequence"/>
</dbReference>
<sequence>MDAVDVPTAAAHPNPIADRHHRKVELQSPNDLTYLQSNLAGCARQKLDLHFPPSAAVRQDGPQPPATVIRLDGVVQQATTSAEQAQDDTGATSSGHAAAVEDPLRARVREVVEAFIARTWDGACKNITVNGLDATTLPGAGAAPPASASQQQGEEKEEREGVDFVYEPYDSRLQARVAALYGELETLTTQVSKLRRTAPTQGAEMLAKRLKEEMEADDMEFERRITSSGEARAGGDGGGLKFKPPRDGWFDDVHAMYERGTSELAALAGANRAEDAADAQVYGASLTETLGKVQRARTVAMEFE</sequence>
<dbReference type="PANTHER" id="PTHR31749:SF3">
    <property type="entry name" value="KINETOCHORE-ASSOCIATED PROTEIN NSL1 HOMOLOG"/>
    <property type="match status" value="1"/>
</dbReference>
<dbReference type="STRING" id="1442368.A0A0D2G3F2"/>
<feature type="region of interest" description="Disordered" evidence="1">
    <location>
        <begin position="138"/>
        <end position="161"/>
    </location>
</feature>
<dbReference type="GO" id="GO:0000070">
    <property type="term" value="P:mitotic sister chromatid segregation"/>
    <property type="evidence" value="ECO:0007669"/>
    <property type="project" value="InterPro"/>
</dbReference>